<protein>
    <recommendedName>
        <fullName evidence="3">DUF4367 domain-containing protein</fullName>
    </recommendedName>
</protein>
<evidence type="ECO:0000313" key="1">
    <source>
        <dbReference type="EMBL" id="MWV44472.1"/>
    </source>
</evidence>
<dbReference type="Proteomes" id="UP000460318">
    <property type="component" value="Unassembled WGS sequence"/>
</dbReference>
<evidence type="ECO:0008006" key="3">
    <source>
        <dbReference type="Google" id="ProtNLM"/>
    </source>
</evidence>
<sequence length="175" mass="20262">MIFNVLLAIAISVGGLTDGEKTVNIQKLISASDFKLLLPGEKITRDWKFEVKWPYPLRYDQSISNVRLHYFDRNGNFMIGIEQHKASGYTYKKEMTKIDLRNRTSQTRIVTEHFQQEERGEVIHIGKAKGYFEAWGSREPMPGGILHWIQGDTYVEMDSGELTKEQMVEMARSMK</sequence>
<comment type="caution">
    <text evidence="1">The sequence shown here is derived from an EMBL/GenBank/DDBJ whole genome shotgun (WGS) entry which is preliminary data.</text>
</comment>
<proteinExistence type="predicted"/>
<reference evidence="1 2" key="1">
    <citation type="submission" date="2019-12" db="EMBL/GenBank/DDBJ databases">
        <title>Paenibacillus sp. nov., an endophytic bacterium isolated from the stem of Dendrobium.</title>
        <authorList>
            <person name="Zhao R."/>
        </authorList>
    </citation>
    <scope>NUCLEOTIDE SEQUENCE [LARGE SCALE GENOMIC DNA]</scope>
    <source>
        <strain evidence="1 2">HJL G12</strain>
    </source>
</reference>
<dbReference type="RefSeq" id="WP_160497884.1">
    <property type="nucleotide sequence ID" value="NZ_WUBI01000001.1"/>
</dbReference>
<keyword evidence="2" id="KW-1185">Reference proteome</keyword>
<dbReference type="AlphaFoldDB" id="A0A7X3IID4"/>
<evidence type="ECO:0000313" key="2">
    <source>
        <dbReference type="Proteomes" id="UP000460318"/>
    </source>
</evidence>
<name>A0A7X3IID4_9BACL</name>
<gene>
    <name evidence="1" type="ORF">GRF59_12630</name>
</gene>
<organism evidence="1 2">
    <name type="scientific">Paenibacillus dendrobii</name>
    <dbReference type="NCBI Taxonomy" id="2691084"/>
    <lineage>
        <taxon>Bacteria</taxon>
        <taxon>Bacillati</taxon>
        <taxon>Bacillota</taxon>
        <taxon>Bacilli</taxon>
        <taxon>Bacillales</taxon>
        <taxon>Paenibacillaceae</taxon>
        <taxon>Paenibacillus</taxon>
    </lineage>
</organism>
<accession>A0A7X3IID4</accession>
<dbReference type="EMBL" id="WUBI01000001">
    <property type="protein sequence ID" value="MWV44472.1"/>
    <property type="molecule type" value="Genomic_DNA"/>
</dbReference>